<name>A0ABW2VT09_9ACTN</name>
<proteinExistence type="predicted"/>
<feature type="region of interest" description="Disordered" evidence="1">
    <location>
        <begin position="37"/>
        <end position="78"/>
    </location>
</feature>
<protein>
    <submittedName>
        <fullName evidence="2">ATP/GTP-binding protein</fullName>
    </submittedName>
</protein>
<gene>
    <name evidence="2" type="ORF">ACFQZP_39770</name>
</gene>
<feature type="compositionally biased region" description="Polar residues" evidence="1">
    <location>
        <begin position="44"/>
        <end position="56"/>
    </location>
</feature>
<organism evidence="2 3">
    <name type="scientific">Streptomyces lutosisoli</name>
    <dbReference type="NCBI Taxonomy" id="2665721"/>
    <lineage>
        <taxon>Bacteria</taxon>
        <taxon>Bacillati</taxon>
        <taxon>Actinomycetota</taxon>
        <taxon>Actinomycetes</taxon>
        <taxon>Kitasatosporales</taxon>
        <taxon>Streptomycetaceae</taxon>
        <taxon>Streptomyces</taxon>
    </lineage>
</organism>
<evidence type="ECO:0000313" key="2">
    <source>
        <dbReference type="EMBL" id="MFD0287661.1"/>
    </source>
</evidence>
<evidence type="ECO:0000256" key="1">
    <source>
        <dbReference type="SAM" id="MobiDB-lite"/>
    </source>
</evidence>
<reference evidence="3" key="1">
    <citation type="journal article" date="2019" name="Int. J. Syst. Evol. Microbiol.">
        <title>The Global Catalogue of Microorganisms (GCM) 10K type strain sequencing project: providing services to taxonomists for standard genome sequencing and annotation.</title>
        <authorList>
            <consortium name="The Broad Institute Genomics Platform"/>
            <consortium name="The Broad Institute Genome Sequencing Center for Infectious Disease"/>
            <person name="Wu L."/>
            <person name="Ma J."/>
        </authorList>
    </citation>
    <scope>NUCLEOTIDE SEQUENCE [LARGE SCALE GENOMIC DNA]</scope>
    <source>
        <strain evidence="3">CGMCC 4.7198</strain>
    </source>
</reference>
<keyword evidence="3" id="KW-1185">Reference proteome</keyword>
<feature type="compositionally biased region" description="Low complexity" evidence="1">
    <location>
        <begin position="1"/>
        <end position="12"/>
    </location>
</feature>
<accession>A0ABW2VT09</accession>
<dbReference type="RefSeq" id="WP_381301613.1">
    <property type="nucleotide sequence ID" value="NZ_JBHTEC010000004.1"/>
</dbReference>
<dbReference type="EMBL" id="JBHTEC010000004">
    <property type="protein sequence ID" value="MFD0287661.1"/>
    <property type="molecule type" value="Genomic_DNA"/>
</dbReference>
<feature type="region of interest" description="Disordered" evidence="1">
    <location>
        <begin position="1"/>
        <end position="20"/>
    </location>
</feature>
<comment type="caution">
    <text evidence="2">The sequence shown here is derived from an EMBL/GenBank/DDBJ whole genome shotgun (WGS) entry which is preliminary data.</text>
</comment>
<dbReference type="Proteomes" id="UP001596957">
    <property type="component" value="Unassembled WGS sequence"/>
</dbReference>
<feature type="region of interest" description="Disordered" evidence="1">
    <location>
        <begin position="220"/>
        <end position="239"/>
    </location>
</feature>
<evidence type="ECO:0000313" key="3">
    <source>
        <dbReference type="Proteomes" id="UP001596957"/>
    </source>
</evidence>
<sequence>MGTSTVATAAADPDPKPTTGVGECAFVEICVGAGVGGSGGSGNDKASSPSKGSNKPSVPGPCIVTKMEPQPPAGSSVWEGHSPDEGAIYTRVCPLAIAGAGAAGGLMGPPQTFWAATPPVATVDPALLAQQALDKMTLLGPDIQITPKPGGKGVVGMPVWMWTTESAETYGPNSASASAGGITVTATAKVKRIVWDMGDGTTVTCTTAGTPYKAEFGKKDSPDCGARYSDPSSTQPGGRYHVTATSTWQVDWQVNGGGETGQLAATRNNAVDINVAEVQVLN</sequence>